<organism evidence="1 2">
    <name type="scientific">Microbacterium aerolatum</name>
    <dbReference type="NCBI Taxonomy" id="153731"/>
    <lineage>
        <taxon>Bacteria</taxon>
        <taxon>Bacillati</taxon>
        <taxon>Actinomycetota</taxon>
        <taxon>Actinomycetes</taxon>
        <taxon>Micrococcales</taxon>
        <taxon>Microbacteriaceae</taxon>
        <taxon>Microbacterium</taxon>
    </lineage>
</organism>
<accession>A0A511ABF3</accession>
<evidence type="ECO:0000313" key="2">
    <source>
        <dbReference type="Proteomes" id="UP000321225"/>
    </source>
</evidence>
<dbReference type="Proteomes" id="UP000321225">
    <property type="component" value="Unassembled WGS sequence"/>
</dbReference>
<dbReference type="EMBL" id="BJUW01000002">
    <property type="protein sequence ID" value="GEK85326.1"/>
    <property type="molecule type" value="Genomic_DNA"/>
</dbReference>
<evidence type="ECO:0000313" key="1">
    <source>
        <dbReference type="EMBL" id="GEK85326.1"/>
    </source>
</evidence>
<reference evidence="1 2" key="1">
    <citation type="submission" date="2019-07" db="EMBL/GenBank/DDBJ databases">
        <title>Whole genome shotgun sequence of Microbacterium aerolatum NBRC 103071.</title>
        <authorList>
            <person name="Hosoyama A."/>
            <person name="Uohara A."/>
            <person name="Ohji S."/>
            <person name="Ichikawa N."/>
        </authorList>
    </citation>
    <scope>NUCLEOTIDE SEQUENCE [LARGE SCALE GENOMIC DNA]</scope>
    <source>
        <strain evidence="1 2">NBRC 103071</strain>
    </source>
</reference>
<sequence>MAVSWIARVLCVGVIGALLWFATPMMPGFAAFVGETLRIVAPASP</sequence>
<proteinExistence type="predicted"/>
<protein>
    <submittedName>
        <fullName evidence="1">Uncharacterized protein</fullName>
    </submittedName>
</protein>
<keyword evidence="2" id="KW-1185">Reference proteome</keyword>
<dbReference type="AlphaFoldDB" id="A0A511ABF3"/>
<comment type="caution">
    <text evidence="1">The sequence shown here is derived from an EMBL/GenBank/DDBJ whole genome shotgun (WGS) entry which is preliminary data.</text>
</comment>
<name>A0A511ABF3_9MICO</name>
<gene>
    <name evidence="1" type="ORF">MAE01_05020</name>
</gene>